<evidence type="ECO:0000313" key="2">
    <source>
        <dbReference type="EMBL" id="KIK19355.1"/>
    </source>
</evidence>
<sequence>MLQTRLFPDTHPEFLASKWPTFHDNRVGERERPPPTRSSDGRGRGSITESIAEHDPSIAHPSLPSPLLIKYCLLIYWQGMIQCDVPDVGARRFTLDS</sequence>
<organism evidence="2 3">
    <name type="scientific">Pisolithus microcarpus 441</name>
    <dbReference type="NCBI Taxonomy" id="765257"/>
    <lineage>
        <taxon>Eukaryota</taxon>
        <taxon>Fungi</taxon>
        <taxon>Dikarya</taxon>
        <taxon>Basidiomycota</taxon>
        <taxon>Agaricomycotina</taxon>
        <taxon>Agaricomycetes</taxon>
        <taxon>Agaricomycetidae</taxon>
        <taxon>Boletales</taxon>
        <taxon>Sclerodermatineae</taxon>
        <taxon>Pisolithaceae</taxon>
        <taxon>Pisolithus</taxon>
    </lineage>
</organism>
<gene>
    <name evidence="2" type="ORF">PISMIDRAFT_156403</name>
</gene>
<reference evidence="2 3" key="1">
    <citation type="submission" date="2014-04" db="EMBL/GenBank/DDBJ databases">
        <authorList>
            <consortium name="DOE Joint Genome Institute"/>
            <person name="Kuo A."/>
            <person name="Kohler A."/>
            <person name="Costa M.D."/>
            <person name="Nagy L.G."/>
            <person name="Floudas D."/>
            <person name="Copeland A."/>
            <person name="Barry K.W."/>
            <person name="Cichocki N."/>
            <person name="Veneault-Fourrey C."/>
            <person name="LaButti K."/>
            <person name="Lindquist E.A."/>
            <person name="Lipzen A."/>
            <person name="Lundell T."/>
            <person name="Morin E."/>
            <person name="Murat C."/>
            <person name="Sun H."/>
            <person name="Tunlid A."/>
            <person name="Henrissat B."/>
            <person name="Grigoriev I.V."/>
            <person name="Hibbett D.S."/>
            <person name="Martin F."/>
            <person name="Nordberg H.P."/>
            <person name="Cantor M.N."/>
            <person name="Hua S.X."/>
        </authorList>
    </citation>
    <scope>NUCLEOTIDE SEQUENCE [LARGE SCALE GENOMIC DNA]</scope>
    <source>
        <strain evidence="2 3">441</strain>
    </source>
</reference>
<feature type="compositionally biased region" description="Basic and acidic residues" evidence="1">
    <location>
        <begin position="21"/>
        <end position="43"/>
    </location>
</feature>
<dbReference type="Proteomes" id="UP000054018">
    <property type="component" value="Unassembled WGS sequence"/>
</dbReference>
<keyword evidence="3" id="KW-1185">Reference proteome</keyword>
<dbReference type="AlphaFoldDB" id="A0A0C9Y3S8"/>
<name>A0A0C9Y3S8_9AGAM</name>
<accession>A0A0C9Y3S8</accession>
<evidence type="ECO:0000256" key="1">
    <source>
        <dbReference type="SAM" id="MobiDB-lite"/>
    </source>
</evidence>
<proteinExistence type="predicted"/>
<protein>
    <submittedName>
        <fullName evidence="2">Uncharacterized protein</fullName>
    </submittedName>
</protein>
<feature type="region of interest" description="Disordered" evidence="1">
    <location>
        <begin position="15"/>
        <end position="63"/>
    </location>
</feature>
<dbReference type="EMBL" id="KN833786">
    <property type="protein sequence ID" value="KIK19355.1"/>
    <property type="molecule type" value="Genomic_DNA"/>
</dbReference>
<dbReference type="HOGENOM" id="CLU_2347508_0_0_1"/>
<evidence type="ECO:0000313" key="3">
    <source>
        <dbReference type="Proteomes" id="UP000054018"/>
    </source>
</evidence>
<reference evidence="3" key="2">
    <citation type="submission" date="2015-01" db="EMBL/GenBank/DDBJ databases">
        <title>Evolutionary Origins and Diversification of the Mycorrhizal Mutualists.</title>
        <authorList>
            <consortium name="DOE Joint Genome Institute"/>
            <consortium name="Mycorrhizal Genomics Consortium"/>
            <person name="Kohler A."/>
            <person name="Kuo A."/>
            <person name="Nagy L.G."/>
            <person name="Floudas D."/>
            <person name="Copeland A."/>
            <person name="Barry K.W."/>
            <person name="Cichocki N."/>
            <person name="Veneault-Fourrey C."/>
            <person name="LaButti K."/>
            <person name="Lindquist E.A."/>
            <person name="Lipzen A."/>
            <person name="Lundell T."/>
            <person name="Morin E."/>
            <person name="Murat C."/>
            <person name="Riley R."/>
            <person name="Ohm R."/>
            <person name="Sun H."/>
            <person name="Tunlid A."/>
            <person name="Henrissat B."/>
            <person name="Grigoriev I.V."/>
            <person name="Hibbett D.S."/>
            <person name="Martin F."/>
        </authorList>
    </citation>
    <scope>NUCLEOTIDE SEQUENCE [LARGE SCALE GENOMIC DNA]</scope>
    <source>
        <strain evidence="3">441</strain>
    </source>
</reference>